<evidence type="ECO:0000313" key="3">
    <source>
        <dbReference type="Proteomes" id="UP000184383"/>
    </source>
</evidence>
<gene>
    <name evidence="2" type="ORF">ASPWEDRAFT_44070</name>
</gene>
<accession>A0A1L9RAY3</accession>
<evidence type="ECO:0000256" key="1">
    <source>
        <dbReference type="ARBA" id="ARBA00008383"/>
    </source>
</evidence>
<dbReference type="Gene3D" id="3.40.50.10540">
    <property type="entry name" value="Crotonobetainyl-coa:carnitine coa-transferase, domain 1"/>
    <property type="match status" value="1"/>
</dbReference>
<dbReference type="RefSeq" id="XP_040685725.1">
    <property type="nucleotide sequence ID" value="XM_040836175.1"/>
</dbReference>
<dbReference type="GO" id="GO:0003824">
    <property type="term" value="F:catalytic activity"/>
    <property type="evidence" value="ECO:0007669"/>
    <property type="project" value="InterPro"/>
</dbReference>
<dbReference type="OrthoDB" id="2308815at2759"/>
<dbReference type="Pfam" id="PF02515">
    <property type="entry name" value="CoA_transf_3"/>
    <property type="match status" value="1"/>
</dbReference>
<dbReference type="STRING" id="1073089.A0A1L9RAY3"/>
<protein>
    <submittedName>
        <fullName evidence="2">Uncharacterized protein</fullName>
    </submittedName>
</protein>
<dbReference type="EMBL" id="KV878215">
    <property type="protein sequence ID" value="OJJ32048.1"/>
    <property type="molecule type" value="Genomic_DNA"/>
</dbReference>
<comment type="similarity">
    <text evidence="1">Belongs to the CoA-transferase III family.</text>
</comment>
<dbReference type="VEuPathDB" id="FungiDB:ASPWEDRAFT_44070"/>
<dbReference type="InterPro" id="IPR052985">
    <property type="entry name" value="CoA-trans_III_biosynth/detox"/>
</dbReference>
<proteinExistence type="inferred from homology"/>
<dbReference type="GeneID" id="63752023"/>
<evidence type="ECO:0000313" key="2">
    <source>
        <dbReference type="EMBL" id="OJJ32048.1"/>
    </source>
</evidence>
<keyword evidence="3" id="KW-1185">Reference proteome</keyword>
<reference evidence="3" key="1">
    <citation type="journal article" date="2017" name="Genome Biol.">
        <title>Comparative genomics reveals high biological diversity and specific adaptations in the industrially and medically important fungal genus Aspergillus.</title>
        <authorList>
            <person name="de Vries R.P."/>
            <person name="Riley R."/>
            <person name="Wiebenga A."/>
            <person name="Aguilar-Osorio G."/>
            <person name="Amillis S."/>
            <person name="Uchima C.A."/>
            <person name="Anderluh G."/>
            <person name="Asadollahi M."/>
            <person name="Askin M."/>
            <person name="Barry K."/>
            <person name="Battaglia E."/>
            <person name="Bayram O."/>
            <person name="Benocci T."/>
            <person name="Braus-Stromeyer S.A."/>
            <person name="Caldana C."/>
            <person name="Canovas D."/>
            <person name="Cerqueira G.C."/>
            <person name="Chen F."/>
            <person name="Chen W."/>
            <person name="Choi C."/>
            <person name="Clum A."/>
            <person name="Dos Santos R.A."/>
            <person name="Damasio A.R."/>
            <person name="Diallinas G."/>
            <person name="Emri T."/>
            <person name="Fekete E."/>
            <person name="Flipphi M."/>
            <person name="Freyberg S."/>
            <person name="Gallo A."/>
            <person name="Gournas C."/>
            <person name="Habgood R."/>
            <person name="Hainaut M."/>
            <person name="Harispe M.L."/>
            <person name="Henrissat B."/>
            <person name="Hilden K.S."/>
            <person name="Hope R."/>
            <person name="Hossain A."/>
            <person name="Karabika E."/>
            <person name="Karaffa L."/>
            <person name="Karanyi Z."/>
            <person name="Krasevec N."/>
            <person name="Kuo A."/>
            <person name="Kusch H."/>
            <person name="LaButti K."/>
            <person name="Lagendijk E.L."/>
            <person name="Lapidus A."/>
            <person name="Levasseur A."/>
            <person name="Lindquist E."/>
            <person name="Lipzen A."/>
            <person name="Logrieco A.F."/>
            <person name="MacCabe A."/>
            <person name="Maekelae M.R."/>
            <person name="Malavazi I."/>
            <person name="Melin P."/>
            <person name="Meyer V."/>
            <person name="Mielnichuk N."/>
            <person name="Miskei M."/>
            <person name="Molnar A.P."/>
            <person name="Mule G."/>
            <person name="Ngan C.Y."/>
            <person name="Orejas M."/>
            <person name="Orosz E."/>
            <person name="Ouedraogo J.P."/>
            <person name="Overkamp K.M."/>
            <person name="Park H.-S."/>
            <person name="Perrone G."/>
            <person name="Piumi F."/>
            <person name="Punt P.J."/>
            <person name="Ram A.F."/>
            <person name="Ramon A."/>
            <person name="Rauscher S."/>
            <person name="Record E."/>
            <person name="Riano-Pachon D.M."/>
            <person name="Robert V."/>
            <person name="Roehrig J."/>
            <person name="Ruller R."/>
            <person name="Salamov A."/>
            <person name="Salih N.S."/>
            <person name="Samson R.A."/>
            <person name="Sandor E."/>
            <person name="Sanguinetti M."/>
            <person name="Schuetze T."/>
            <person name="Sepcic K."/>
            <person name="Shelest E."/>
            <person name="Sherlock G."/>
            <person name="Sophianopoulou V."/>
            <person name="Squina F.M."/>
            <person name="Sun H."/>
            <person name="Susca A."/>
            <person name="Todd R.B."/>
            <person name="Tsang A."/>
            <person name="Unkles S.E."/>
            <person name="van de Wiele N."/>
            <person name="van Rossen-Uffink D."/>
            <person name="Oliveira J.V."/>
            <person name="Vesth T.C."/>
            <person name="Visser J."/>
            <person name="Yu J.-H."/>
            <person name="Zhou M."/>
            <person name="Andersen M.R."/>
            <person name="Archer D.B."/>
            <person name="Baker S.E."/>
            <person name="Benoit I."/>
            <person name="Brakhage A.A."/>
            <person name="Braus G.H."/>
            <person name="Fischer R."/>
            <person name="Frisvad J.C."/>
            <person name="Goldman G.H."/>
            <person name="Houbraken J."/>
            <person name="Oakley B."/>
            <person name="Pocsi I."/>
            <person name="Scazzocchio C."/>
            <person name="Seiboth B."/>
            <person name="vanKuyk P.A."/>
            <person name="Wortman J."/>
            <person name="Dyer P.S."/>
            <person name="Grigoriev I.V."/>
        </authorList>
    </citation>
    <scope>NUCLEOTIDE SEQUENCE [LARGE SCALE GENOMIC DNA]</scope>
    <source>
        <strain evidence="3">DTO 134E9</strain>
    </source>
</reference>
<dbReference type="PANTHER" id="PTHR48229">
    <property type="entry name" value="CAIB/BAIF FAMILY ENZYME (AFU_ORTHOLOGUE AFUA_1G05360)-RELATED"/>
    <property type="match status" value="1"/>
</dbReference>
<dbReference type="InterPro" id="IPR003673">
    <property type="entry name" value="CoA-Trfase_fam_III"/>
</dbReference>
<dbReference type="InterPro" id="IPR023606">
    <property type="entry name" value="CoA-Trfase_III_dom_1_sf"/>
</dbReference>
<dbReference type="SUPFAM" id="SSF89796">
    <property type="entry name" value="CoA-transferase family III (CaiB/BaiF)"/>
    <property type="match status" value="2"/>
</dbReference>
<dbReference type="AlphaFoldDB" id="A0A1L9RAY3"/>
<dbReference type="Proteomes" id="UP000184383">
    <property type="component" value="Unassembled WGS sequence"/>
</dbReference>
<organism evidence="2 3">
    <name type="scientific">Aspergillus wentii DTO 134E9</name>
    <dbReference type="NCBI Taxonomy" id="1073089"/>
    <lineage>
        <taxon>Eukaryota</taxon>
        <taxon>Fungi</taxon>
        <taxon>Dikarya</taxon>
        <taxon>Ascomycota</taxon>
        <taxon>Pezizomycotina</taxon>
        <taxon>Eurotiomycetes</taxon>
        <taxon>Eurotiomycetidae</taxon>
        <taxon>Eurotiales</taxon>
        <taxon>Aspergillaceae</taxon>
        <taxon>Aspergillus</taxon>
        <taxon>Aspergillus subgen. Cremei</taxon>
    </lineage>
</organism>
<name>A0A1L9RAY3_ASPWE</name>
<sequence>MEYSPVDEAERIFHFICSKASQLGLPDIKYNAVFTTIHNIIYYPIPYKVTETLAALKGIEGCIASAIANLQHPPEDNQRTVTVNLEKATIFGFQAIMAKVDGSSHGHPDVKAKLKNTDLHAAQSNIYRRMAVNLYQTKNEGEYFHLHGSLDPSATLEMVGLQSHRLDLTDVEEIYALIQSHVRRYSAEELEVMNSDRRQAGVTAYKYEDFIKTPHGAANIHEPWWSVSSIETKTPPTPFPSNSRRILQGIKVLELCRVIAGPIIGRTLAEYGADVLKITSPNLPDVPFFQVDGNMSKHTADLDLKTDEGRRQFEVLLMDADVVIDGYRPGALDKLGYSIDNLTELAERRGKGIVYVSENCFGYRGEWADRPGWQQIADCLTGFAWSQGAFMKKSTPIVSPFPIADYGAGCMGTIAALTGLYNRAKYGGSYHGKSSLMQFNLLLFACEKYPEAILNELRDAQPAEFFELRYSDGVHRSCALALEIMRKRFPWLFTSEMTEKWYSDGFDAEIEVAKPVVQIEGVENSFSRASRPNGTDRPCWEDFNNPI</sequence>
<dbReference type="PANTHER" id="PTHR48229:SF1">
    <property type="entry name" value="ALPHA METHYLACYL-COA RACEMASE-RELATED"/>
    <property type="match status" value="1"/>
</dbReference>